<dbReference type="EMBL" id="WCTY01000004">
    <property type="protein sequence ID" value="KAB4187005.1"/>
    <property type="molecule type" value="Genomic_DNA"/>
</dbReference>
<dbReference type="CDD" id="cd00093">
    <property type="entry name" value="HTH_XRE"/>
    <property type="match status" value="1"/>
</dbReference>
<evidence type="ECO:0000313" key="3">
    <source>
        <dbReference type="EMBL" id="KAB4187005.1"/>
    </source>
</evidence>
<dbReference type="SUPFAM" id="SSF47413">
    <property type="entry name" value="lambda repressor-like DNA-binding domains"/>
    <property type="match status" value="1"/>
</dbReference>
<dbReference type="GO" id="GO:0003677">
    <property type="term" value="F:DNA binding"/>
    <property type="evidence" value="ECO:0007669"/>
    <property type="project" value="InterPro"/>
</dbReference>
<name>A0A6A2GMR3_BACUN</name>
<dbReference type="SMART" id="SM00530">
    <property type="entry name" value="HTH_XRE"/>
    <property type="match status" value="1"/>
</dbReference>
<sequence>MKIKTDKEFRAYQAEMEAITVKGTDLGDMELLSEEEKERYIVLSQAISEWEAAYHPLPGRVSTLITDAIRKKMETENIKQKETARRLGISESRVSDILNGRRPLNLNIVKRLRDNFGIPADFILDNI</sequence>
<dbReference type="AlphaFoldDB" id="A0A6A2GMR3"/>
<comment type="caution">
    <text evidence="2">The sequence shown here is derived from an EMBL/GenBank/DDBJ whole genome shotgun (WGS) entry which is preliminary data.</text>
</comment>
<evidence type="ECO:0000313" key="5">
    <source>
        <dbReference type="Proteomes" id="UP000487221"/>
    </source>
</evidence>
<evidence type="ECO:0000259" key="1">
    <source>
        <dbReference type="PROSITE" id="PS50943"/>
    </source>
</evidence>
<evidence type="ECO:0000313" key="4">
    <source>
        <dbReference type="Proteomes" id="UP000433928"/>
    </source>
</evidence>
<reference evidence="4 5" key="1">
    <citation type="journal article" date="2019" name="Nat. Med.">
        <title>A library of human gut bacterial isolates paired with longitudinal multiomics data enables mechanistic microbiome research.</title>
        <authorList>
            <person name="Poyet M."/>
            <person name="Groussin M."/>
            <person name="Gibbons S.M."/>
            <person name="Avila-Pacheco J."/>
            <person name="Jiang X."/>
            <person name="Kearney S.M."/>
            <person name="Perrotta A.R."/>
            <person name="Berdy B."/>
            <person name="Zhao S."/>
            <person name="Lieberman T.D."/>
            <person name="Swanson P.K."/>
            <person name="Smith M."/>
            <person name="Roesemann S."/>
            <person name="Alexander J.E."/>
            <person name="Rich S.A."/>
            <person name="Livny J."/>
            <person name="Vlamakis H."/>
            <person name="Clish C."/>
            <person name="Bullock K."/>
            <person name="Deik A."/>
            <person name="Scott J."/>
            <person name="Pierce K.A."/>
            <person name="Xavier R.J."/>
            <person name="Alm E.J."/>
        </authorList>
    </citation>
    <scope>NUCLEOTIDE SEQUENCE [LARGE SCALE GENOMIC DNA]</scope>
    <source>
        <strain evidence="3 5">BIOML-A19</strain>
        <strain evidence="2 4">BIOML-A27</strain>
    </source>
</reference>
<evidence type="ECO:0000313" key="2">
    <source>
        <dbReference type="EMBL" id="KAB4171616.1"/>
    </source>
</evidence>
<organism evidence="2 4">
    <name type="scientific">Bacteroides uniformis</name>
    <dbReference type="NCBI Taxonomy" id="820"/>
    <lineage>
        <taxon>Bacteria</taxon>
        <taxon>Pseudomonadati</taxon>
        <taxon>Bacteroidota</taxon>
        <taxon>Bacteroidia</taxon>
        <taxon>Bacteroidales</taxon>
        <taxon>Bacteroidaceae</taxon>
        <taxon>Bacteroides</taxon>
    </lineage>
</organism>
<accession>A0A6A2GMR3</accession>
<dbReference type="InterPro" id="IPR001387">
    <property type="entry name" value="Cro/C1-type_HTH"/>
</dbReference>
<dbReference type="PROSITE" id="PS50943">
    <property type="entry name" value="HTH_CROC1"/>
    <property type="match status" value="1"/>
</dbReference>
<feature type="domain" description="HTH cro/C1-type" evidence="1">
    <location>
        <begin position="69"/>
        <end position="123"/>
    </location>
</feature>
<dbReference type="Gene3D" id="1.10.260.40">
    <property type="entry name" value="lambda repressor-like DNA-binding domains"/>
    <property type="match status" value="1"/>
</dbReference>
<dbReference type="Proteomes" id="UP000433928">
    <property type="component" value="Unassembled WGS sequence"/>
</dbReference>
<protein>
    <submittedName>
        <fullName evidence="2">Helix-turn-helix domain-containing protein</fullName>
    </submittedName>
</protein>
<dbReference type="Proteomes" id="UP000487221">
    <property type="component" value="Unassembled WGS sequence"/>
</dbReference>
<dbReference type="RefSeq" id="WP_117652828.1">
    <property type="nucleotide sequence ID" value="NZ_QRMO01000017.1"/>
</dbReference>
<dbReference type="Pfam" id="PF01381">
    <property type="entry name" value="HTH_3"/>
    <property type="match status" value="1"/>
</dbReference>
<gene>
    <name evidence="3" type="ORF">GAQ44_02880</name>
    <name evidence="2" type="ORF">GAQ59_04580</name>
</gene>
<dbReference type="EMBL" id="WCUG01000004">
    <property type="protein sequence ID" value="KAB4171616.1"/>
    <property type="molecule type" value="Genomic_DNA"/>
</dbReference>
<dbReference type="InterPro" id="IPR010982">
    <property type="entry name" value="Lambda_DNA-bd_dom_sf"/>
</dbReference>
<proteinExistence type="predicted"/>